<evidence type="ECO:0000256" key="9">
    <source>
        <dbReference type="SAM" id="Phobius"/>
    </source>
</evidence>
<keyword evidence="9" id="KW-1133">Transmembrane helix</keyword>
<dbReference type="EC" id="2.7.13.3" evidence="2"/>
<evidence type="ECO:0000256" key="5">
    <source>
        <dbReference type="ARBA" id="ARBA00022741"/>
    </source>
</evidence>
<dbReference type="AlphaFoldDB" id="A0A3N4M576"/>
<keyword evidence="4" id="KW-0808">Transferase</keyword>
<gene>
    <name evidence="12" type="ORF">EG028_25945</name>
</gene>
<feature type="signal peptide" evidence="10">
    <location>
        <begin position="1"/>
        <end position="25"/>
    </location>
</feature>
<dbReference type="InterPro" id="IPR011495">
    <property type="entry name" value="Sig_transdc_His_kin_sub2_dim/P"/>
</dbReference>
<keyword evidence="5" id="KW-0547">Nucleotide-binding</keyword>
<evidence type="ECO:0000313" key="13">
    <source>
        <dbReference type="Proteomes" id="UP000279089"/>
    </source>
</evidence>
<feature type="transmembrane region" description="Helical" evidence="9">
    <location>
        <begin position="534"/>
        <end position="553"/>
    </location>
</feature>
<name>A0A3N4M576_9BACT</name>
<protein>
    <recommendedName>
        <fullName evidence="2">histidine kinase</fullName>
        <ecNumber evidence="2">2.7.13.3</ecNumber>
    </recommendedName>
</protein>
<dbReference type="SUPFAM" id="SSF55874">
    <property type="entry name" value="ATPase domain of HSP90 chaperone/DNA topoisomerase II/histidine kinase"/>
    <property type="match status" value="1"/>
</dbReference>
<dbReference type="PROSITE" id="PS50109">
    <property type="entry name" value="HIS_KIN"/>
    <property type="match status" value="1"/>
</dbReference>
<feature type="domain" description="Histidine kinase" evidence="11">
    <location>
        <begin position="583"/>
        <end position="777"/>
    </location>
</feature>
<dbReference type="OrthoDB" id="1223659at2"/>
<dbReference type="EMBL" id="RMBX01000016">
    <property type="protein sequence ID" value="RPD38332.1"/>
    <property type="molecule type" value="Genomic_DNA"/>
</dbReference>
<dbReference type="InterPro" id="IPR036890">
    <property type="entry name" value="HATPase_C_sf"/>
</dbReference>
<comment type="catalytic activity">
    <reaction evidence="1">
        <text>ATP + protein L-histidine = ADP + protein N-phospho-L-histidine.</text>
        <dbReference type="EC" id="2.7.13.3"/>
    </reaction>
</comment>
<dbReference type="Proteomes" id="UP000279089">
    <property type="component" value="Unassembled WGS sequence"/>
</dbReference>
<dbReference type="Gene3D" id="1.25.40.10">
    <property type="entry name" value="Tetratricopeptide repeat domain"/>
    <property type="match status" value="2"/>
</dbReference>
<evidence type="ECO:0000256" key="1">
    <source>
        <dbReference type="ARBA" id="ARBA00000085"/>
    </source>
</evidence>
<evidence type="ECO:0000256" key="7">
    <source>
        <dbReference type="ARBA" id="ARBA00022840"/>
    </source>
</evidence>
<keyword evidence="3" id="KW-0597">Phosphoprotein</keyword>
<dbReference type="InterPro" id="IPR003594">
    <property type="entry name" value="HATPase_dom"/>
</dbReference>
<dbReference type="Gene3D" id="3.30.450.20">
    <property type="entry name" value="PAS domain"/>
    <property type="match status" value="1"/>
</dbReference>
<dbReference type="Gene3D" id="3.30.565.10">
    <property type="entry name" value="Histidine kinase-like ATPase, C-terminal domain"/>
    <property type="match status" value="1"/>
</dbReference>
<organism evidence="12 13">
    <name type="scientific">Chitinophaga barathri</name>
    <dbReference type="NCBI Taxonomy" id="1647451"/>
    <lineage>
        <taxon>Bacteria</taxon>
        <taxon>Pseudomonadati</taxon>
        <taxon>Bacteroidota</taxon>
        <taxon>Chitinophagia</taxon>
        <taxon>Chitinophagales</taxon>
        <taxon>Chitinophagaceae</taxon>
        <taxon>Chitinophaga</taxon>
    </lineage>
</organism>
<dbReference type="Pfam" id="PF02518">
    <property type="entry name" value="HATPase_c"/>
    <property type="match status" value="1"/>
</dbReference>
<evidence type="ECO:0000256" key="3">
    <source>
        <dbReference type="ARBA" id="ARBA00022553"/>
    </source>
</evidence>
<evidence type="ECO:0000256" key="6">
    <source>
        <dbReference type="ARBA" id="ARBA00022777"/>
    </source>
</evidence>
<dbReference type="RefSeq" id="WP_120519208.1">
    <property type="nucleotide sequence ID" value="NZ_QXZY01000016.1"/>
</dbReference>
<proteinExistence type="predicted"/>
<dbReference type="PANTHER" id="PTHR41523:SF8">
    <property type="entry name" value="ETHYLENE RESPONSE SENSOR PROTEIN"/>
    <property type="match status" value="1"/>
</dbReference>
<keyword evidence="9" id="KW-0472">Membrane</keyword>
<dbReference type="SMART" id="SM00387">
    <property type="entry name" value="HATPase_c"/>
    <property type="match status" value="1"/>
</dbReference>
<keyword evidence="8" id="KW-0175">Coiled coil</keyword>
<dbReference type="PANTHER" id="PTHR41523">
    <property type="entry name" value="TWO-COMPONENT SYSTEM SENSOR PROTEIN"/>
    <property type="match status" value="1"/>
</dbReference>
<feature type="chain" id="PRO_5018265438" description="histidine kinase" evidence="10">
    <location>
        <begin position="26"/>
        <end position="787"/>
    </location>
</feature>
<dbReference type="InterPro" id="IPR011990">
    <property type="entry name" value="TPR-like_helical_dom_sf"/>
</dbReference>
<evidence type="ECO:0000256" key="2">
    <source>
        <dbReference type="ARBA" id="ARBA00012438"/>
    </source>
</evidence>
<accession>A0A3N4M576</accession>
<reference evidence="13" key="1">
    <citation type="submission" date="2018-11" db="EMBL/GenBank/DDBJ databases">
        <title>Chitinophaga lutea sp.nov., isolate from arsenic contaminated soil.</title>
        <authorList>
            <person name="Zong Y."/>
        </authorList>
    </citation>
    <scope>NUCLEOTIDE SEQUENCE [LARGE SCALE GENOMIC DNA]</scope>
    <source>
        <strain evidence="13">YLT18</strain>
    </source>
</reference>
<dbReference type="InterPro" id="IPR005467">
    <property type="entry name" value="His_kinase_dom"/>
</dbReference>
<dbReference type="Pfam" id="PF07568">
    <property type="entry name" value="HisKA_2"/>
    <property type="match status" value="1"/>
</dbReference>
<keyword evidence="10" id="KW-0732">Signal</keyword>
<evidence type="ECO:0000256" key="8">
    <source>
        <dbReference type="SAM" id="Coils"/>
    </source>
</evidence>
<keyword evidence="7" id="KW-0067">ATP-binding</keyword>
<evidence type="ECO:0000313" key="12">
    <source>
        <dbReference type="EMBL" id="RPD38332.1"/>
    </source>
</evidence>
<evidence type="ECO:0000256" key="4">
    <source>
        <dbReference type="ARBA" id="ARBA00022679"/>
    </source>
</evidence>
<keyword evidence="6" id="KW-0418">Kinase</keyword>
<evidence type="ECO:0000256" key="10">
    <source>
        <dbReference type="SAM" id="SignalP"/>
    </source>
</evidence>
<keyword evidence="13" id="KW-1185">Reference proteome</keyword>
<keyword evidence="9" id="KW-0812">Transmembrane</keyword>
<evidence type="ECO:0000259" key="11">
    <source>
        <dbReference type="PROSITE" id="PS50109"/>
    </source>
</evidence>
<dbReference type="SUPFAM" id="SSF48452">
    <property type="entry name" value="TPR-like"/>
    <property type="match status" value="2"/>
</dbReference>
<feature type="coiled-coil region" evidence="8">
    <location>
        <begin position="553"/>
        <end position="583"/>
    </location>
</feature>
<sequence>MKTGLLFIFFILTMGGIFTAEQACAQQASSGYSIPLQRMQLKHTAAYVFFCLKGRVDMDSIAIMVSQGENLPYSLYYDEDYREGPDGRVKELLALGNDYLHRSGAHRSDLENAYNFLSAARQEADKTGNVYWQKAALAALGRYYLQNNEPDKSRQCFTLAVDLARKTSHTSWLAGALANRGIGNAYNDPQKETDYNESLKLYRQQKDTVKQIEILTKIYEIHFVQGKFDTVVKQLRHVTELEKLVGFRHIHYNHSVLASLAFYTGSFVDIFREAKTAVEIMETNGDYAFSNFIYSALANAYAGFDNYEKALYWLNKGFHKEGQNVSKRIWYDNFYNVTLNISKYGHPQQALDAILPVIKKYPPVAMHEKMHIAHVLGYSYHDLNQLDLSEKYYTIMLPYLDSLRDDPGEQDRLFSAYMDLALFRITTGQTGLAREYSTKARMIMDSSQVFQVKRVHWVQYKLDSSTGNYLGALAERYAAGILEDSVFNMRKTREFTEMQVQYQTESQEKNIQLLEQKDKARLATLQRTDLIKNFTLAGILAMILVTVLVYIQYRNKQKSNEQIQEKNLELEQLVKDKEWLVKEIHHRVKNNFHIVASLLEIQSSYLKNKEALSAIKESQNRIHSMSIIHQKLYQSETFSTIHMPEYIYELVEYLRESYAIRQNILFDLQVENIELNHSSAITLGLILNEAITNAIKYAFPEQEDGKISISLSRMSGSQILLSISDNGRGLPQDFGRNNIGASMGMELLQGLTDDLGGSFTIQTREGTHINILFSDLGRKTGEAPFKS</sequence>
<comment type="caution">
    <text evidence="12">The sequence shown here is derived from an EMBL/GenBank/DDBJ whole genome shotgun (WGS) entry which is preliminary data.</text>
</comment>
<dbReference type="GO" id="GO:0005524">
    <property type="term" value="F:ATP binding"/>
    <property type="evidence" value="ECO:0007669"/>
    <property type="project" value="UniProtKB-KW"/>
</dbReference>
<dbReference type="GO" id="GO:0004673">
    <property type="term" value="F:protein histidine kinase activity"/>
    <property type="evidence" value="ECO:0007669"/>
    <property type="project" value="UniProtKB-EC"/>
</dbReference>